<protein>
    <submittedName>
        <fullName evidence="6">Low-density lipoprotein receptor-related protein 2</fullName>
    </submittedName>
</protein>
<dbReference type="AlphaFoldDB" id="A0A164ZD60"/>
<keyword evidence="6" id="KW-0675">Receptor</keyword>
<keyword evidence="7" id="KW-1185">Reference proteome</keyword>
<dbReference type="InterPro" id="IPR000033">
    <property type="entry name" value="LDLR_classB_rpt"/>
</dbReference>
<proteinExistence type="predicted"/>
<dbReference type="EMBL" id="LRGB01000739">
    <property type="protein sequence ID" value="KZS16221.1"/>
    <property type="molecule type" value="Genomic_DNA"/>
</dbReference>
<dbReference type="STRING" id="35525.A0A164ZD60"/>
<keyword evidence="1" id="KW-0245">EGF-like domain</keyword>
<keyword evidence="6" id="KW-0449">Lipoprotein</keyword>
<dbReference type="SUPFAM" id="SSF57196">
    <property type="entry name" value="EGF/Laminin"/>
    <property type="match status" value="1"/>
</dbReference>
<comment type="caution">
    <text evidence="6">The sequence shown here is derived from an EMBL/GenBank/DDBJ whole genome shotgun (WGS) entry which is preliminary data.</text>
</comment>
<evidence type="ECO:0000313" key="6">
    <source>
        <dbReference type="EMBL" id="KZS16221.1"/>
    </source>
</evidence>
<dbReference type="CDD" id="cd00054">
    <property type="entry name" value="EGF_CA"/>
    <property type="match status" value="1"/>
</dbReference>
<feature type="disulfide bond" evidence="1">
    <location>
        <begin position="164"/>
        <end position="173"/>
    </location>
</feature>
<evidence type="ECO:0000256" key="4">
    <source>
        <dbReference type="SAM" id="Phobius"/>
    </source>
</evidence>
<dbReference type="OrthoDB" id="21182at2759"/>
<evidence type="ECO:0000256" key="2">
    <source>
        <dbReference type="PROSITE-ProRule" id="PRU00461"/>
    </source>
</evidence>
<dbReference type="GO" id="GO:0006898">
    <property type="term" value="P:receptor-mediated endocytosis"/>
    <property type="evidence" value="ECO:0007669"/>
    <property type="project" value="TreeGrafter"/>
</dbReference>
<evidence type="ECO:0000256" key="1">
    <source>
        <dbReference type="PROSITE-ProRule" id="PRU00076"/>
    </source>
</evidence>
<dbReference type="SMART" id="SM00181">
    <property type="entry name" value="EGF"/>
    <property type="match status" value="2"/>
</dbReference>
<dbReference type="PROSITE" id="PS50026">
    <property type="entry name" value="EGF_3"/>
    <property type="match status" value="1"/>
</dbReference>
<name>A0A164ZD60_9CRUS</name>
<feature type="region of interest" description="Disordered" evidence="3">
    <location>
        <begin position="251"/>
        <end position="285"/>
    </location>
</feature>
<organism evidence="6 7">
    <name type="scientific">Daphnia magna</name>
    <dbReference type="NCBI Taxonomy" id="35525"/>
    <lineage>
        <taxon>Eukaryota</taxon>
        <taxon>Metazoa</taxon>
        <taxon>Ecdysozoa</taxon>
        <taxon>Arthropoda</taxon>
        <taxon>Crustacea</taxon>
        <taxon>Branchiopoda</taxon>
        <taxon>Diplostraca</taxon>
        <taxon>Cladocera</taxon>
        <taxon>Anomopoda</taxon>
        <taxon>Daphniidae</taxon>
        <taxon>Daphnia</taxon>
    </lineage>
</organism>
<dbReference type="GO" id="GO:0016324">
    <property type="term" value="C:apical plasma membrane"/>
    <property type="evidence" value="ECO:0007669"/>
    <property type="project" value="TreeGrafter"/>
</dbReference>
<feature type="domain" description="EGF-like" evidence="5">
    <location>
        <begin position="142"/>
        <end position="174"/>
    </location>
</feature>
<gene>
    <name evidence="6" type="ORF">APZ42_018078</name>
</gene>
<dbReference type="InterPro" id="IPR011042">
    <property type="entry name" value="6-blade_b-propeller_TolB-like"/>
</dbReference>
<dbReference type="Gene3D" id="2.120.10.30">
    <property type="entry name" value="TolB, C-terminal domain"/>
    <property type="match status" value="1"/>
</dbReference>
<dbReference type="Proteomes" id="UP000076858">
    <property type="component" value="Unassembled WGS sequence"/>
</dbReference>
<comment type="caution">
    <text evidence="1">Lacks conserved residue(s) required for the propagation of feature annotation.</text>
</comment>
<evidence type="ECO:0000313" key="7">
    <source>
        <dbReference type="Proteomes" id="UP000076858"/>
    </source>
</evidence>
<reference evidence="6 7" key="1">
    <citation type="submission" date="2016-03" db="EMBL/GenBank/DDBJ databases">
        <title>EvidentialGene: Evidence-directed Construction of Genes on Genomes.</title>
        <authorList>
            <person name="Gilbert D.G."/>
            <person name="Choi J.-H."/>
            <person name="Mockaitis K."/>
            <person name="Colbourne J."/>
            <person name="Pfrender M."/>
        </authorList>
    </citation>
    <scope>NUCLEOTIDE SEQUENCE [LARGE SCALE GENOMIC DNA]</scope>
    <source>
        <strain evidence="6 7">Xinb3</strain>
        <tissue evidence="6">Complete organism</tissue>
    </source>
</reference>
<dbReference type="PROSITE" id="PS51120">
    <property type="entry name" value="LDLRB"/>
    <property type="match status" value="1"/>
</dbReference>
<dbReference type="SUPFAM" id="SSF63825">
    <property type="entry name" value="YWTD domain"/>
    <property type="match status" value="1"/>
</dbReference>
<dbReference type="GO" id="GO:0043235">
    <property type="term" value="C:receptor complex"/>
    <property type="evidence" value="ECO:0007669"/>
    <property type="project" value="TreeGrafter"/>
</dbReference>
<dbReference type="PROSITE" id="PS00022">
    <property type="entry name" value="EGF_1"/>
    <property type="match status" value="1"/>
</dbReference>
<sequence length="362" mass="39150">MDNTIFWADHTLSTIEMMKRDGTGRTTVLRGDNIDRPSSLDVFESTLYWISTGKGELRRQDKFGRGVMVRLVKDIATPSTVKVFSEYRYNTTVNNPCLNSPCTHLCVLIPGGYRCACPDSTIQVQTGGEISCDTTQERPRPSPLRCPCQNRGICIGDGQVQCQCPNDYEGVHCETHLLRRPTPSESVAPAYIIVPILLIILAGLAGAAVYIFFFRRAGRAKGSGFTGFGASPSVSFRQGTNVEFGPATFSGNGSSASTMEPVDSEFNGRDASTKSRDFSNPMYDAVGGPVDAPKGGIYEVPAEMIKGMPLSSDPVPGSAVISPSSIVHQASPQIHIRHRELDPSNVDTGKDTQKLVEDTSDC</sequence>
<feature type="compositionally biased region" description="Basic and acidic residues" evidence="3">
    <location>
        <begin position="348"/>
        <end position="362"/>
    </location>
</feature>
<feature type="compositionally biased region" description="Basic and acidic residues" evidence="3">
    <location>
        <begin position="266"/>
        <end position="277"/>
    </location>
</feature>
<keyword evidence="4" id="KW-0472">Membrane</keyword>
<dbReference type="InterPro" id="IPR051221">
    <property type="entry name" value="LDLR-related"/>
</dbReference>
<feature type="repeat" description="LDL-receptor class B" evidence="2">
    <location>
        <begin position="3"/>
        <end position="46"/>
    </location>
</feature>
<dbReference type="PANTHER" id="PTHR22722:SF14">
    <property type="entry name" value="MEGALIN, ISOFORM A"/>
    <property type="match status" value="1"/>
</dbReference>
<keyword evidence="1" id="KW-1015">Disulfide bond</keyword>
<accession>A0A164ZD60</accession>
<feature type="region of interest" description="Disordered" evidence="3">
    <location>
        <begin position="342"/>
        <end position="362"/>
    </location>
</feature>
<dbReference type="InterPro" id="IPR000742">
    <property type="entry name" value="EGF"/>
</dbReference>
<dbReference type="Gene3D" id="2.10.25.10">
    <property type="entry name" value="Laminin"/>
    <property type="match status" value="1"/>
</dbReference>
<keyword evidence="4" id="KW-1133">Transmembrane helix</keyword>
<keyword evidence="4" id="KW-0812">Transmembrane</keyword>
<feature type="transmembrane region" description="Helical" evidence="4">
    <location>
        <begin position="190"/>
        <end position="213"/>
    </location>
</feature>
<evidence type="ECO:0000259" key="5">
    <source>
        <dbReference type="PROSITE" id="PS50026"/>
    </source>
</evidence>
<dbReference type="GO" id="GO:0042562">
    <property type="term" value="F:hormone binding"/>
    <property type="evidence" value="ECO:0007669"/>
    <property type="project" value="TreeGrafter"/>
</dbReference>
<evidence type="ECO:0000256" key="3">
    <source>
        <dbReference type="SAM" id="MobiDB-lite"/>
    </source>
</evidence>
<dbReference type="PANTHER" id="PTHR22722">
    <property type="entry name" value="LOW-DENSITY LIPOPROTEIN RECEPTOR-RELATED PROTEIN 2-RELATED"/>
    <property type="match status" value="1"/>
</dbReference>